<dbReference type="PANTHER" id="PTHR42723:SF1">
    <property type="entry name" value="CHLOROPHYLL SYNTHASE, CHLOROPLASTIC"/>
    <property type="match status" value="1"/>
</dbReference>
<dbReference type="Pfam" id="PF01040">
    <property type="entry name" value="UbiA"/>
    <property type="match status" value="1"/>
</dbReference>
<evidence type="ECO:0000256" key="1">
    <source>
        <dbReference type="ARBA" id="ARBA00004651"/>
    </source>
</evidence>
<dbReference type="Proteomes" id="UP001597034">
    <property type="component" value="Unassembled WGS sequence"/>
</dbReference>
<dbReference type="AlphaFoldDB" id="A0ABD6DK95"/>
<dbReference type="InterPro" id="IPR000537">
    <property type="entry name" value="UbiA_prenyltransferase"/>
</dbReference>
<protein>
    <submittedName>
        <fullName evidence="6">Prenyltransferase</fullName>
    </submittedName>
</protein>
<comment type="subcellular location">
    <subcellularLocation>
        <location evidence="1">Cell membrane</location>
        <topology evidence="1">Multi-pass membrane protein</topology>
    </subcellularLocation>
</comment>
<accession>A0ABD6DK95</accession>
<keyword evidence="2 5" id="KW-0812">Transmembrane</keyword>
<organism evidence="6 7">
    <name type="scientific">Haloarchaeobius litoreus</name>
    <dbReference type="NCBI Taxonomy" id="755306"/>
    <lineage>
        <taxon>Archaea</taxon>
        <taxon>Methanobacteriati</taxon>
        <taxon>Methanobacteriota</taxon>
        <taxon>Stenosarchaea group</taxon>
        <taxon>Halobacteria</taxon>
        <taxon>Halobacteriales</taxon>
        <taxon>Halorubellaceae</taxon>
        <taxon>Haloarchaeobius</taxon>
    </lineage>
</organism>
<dbReference type="RefSeq" id="WP_256398004.1">
    <property type="nucleotide sequence ID" value="NZ_JANHJR010000001.1"/>
</dbReference>
<reference evidence="6 7" key="1">
    <citation type="journal article" date="2019" name="Int. J. Syst. Evol. Microbiol.">
        <title>The Global Catalogue of Microorganisms (GCM) 10K type strain sequencing project: providing services to taxonomists for standard genome sequencing and annotation.</title>
        <authorList>
            <consortium name="The Broad Institute Genomics Platform"/>
            <consortium name="The Broad Institute Genome Sequencing Center for Infectious Disease"/>
            <person name="Wu L."/>
            <person name="Ma J."/>
        </authorList>
    </citation>
    <scope>NUCLEOTIDE SEQUENCE [LARGE SCALE GENOMIC DNA]</scope>
    <source>
        <strain evidence="6 7">CGMCC 1.10390</strain>
    </source>
</reference>
<gene>
    <name evidence="6" type="ORF">ACFSBL_12395</name>
</gene>
<feature type="transmembrane region" description="Helical" evidence="5">
    <location>
        <begin position="32"/>
        <end position="49"/>
    </location>
</feature>
<dbReference type="InterPro" id="IPR044878">
    <property type="entry name" value="UbiA_sf"/>
</dbReference>
<dbReference type="GO" id="GO:0005886">
    <property type="term" value="C:plasma membrane"/>
    <property type="evidence" value="ECO:0007669"/>
    <property type="project" value="UniProtKB-SubCell"/>
</dbReference>
<dbReference type="PANTHER" id="PTHR42723">
    <property type="entry name" value="CHLOROPHYLL SYNTHASE"/>
    <property type="match status" value="1"/>
</dbReference>
<feature type="transmembrane region" description="Helical" evidence="5">
    <location>
        <begin position="222"/>
        <end position="239"/>
    </location>
</feature>
<sequence>MRATGVVSRLARVVPSEDRLSGYLLRLSRPRFWFYLAGPVVVGVTYAASSTADMFTPLALALFAYFLVPANVFLYGVNDAFDRDIDEHNPKKDDREVRYRGGTAVRVVVALAGLLAVPLLVVLPTVGALAFALYLFLAVEYSAPPLRFKTTPFLDSLSNGLYALPGVIAFVAVADTLPPTAAIAGAWLWTMAMHTFSAIPDIEPDREAGISTTATFLGERATYAYCGLVWLAAAAAFALVDARLGLLLGVYPVFVAGVALSDVAVDRAYWWFPFLNTVVGAVMTMGKLWVMVNG</sequence>
<dbReference type="Gene3D" id="1.20.120.1780">
    <property type="entry name" value="UbiA prenyltransferase"/>
    <property type="match status" value="1"/>
</dbReference>
<dbReference type="Gene3D" id="1.10.357.140">
    <property type="entry name" value="UbiA prenyltransferase"/>
    <property type="match status" value="1"/>
</dbReference>
<keyword evidence="4 5" id="KW-0472">Membrane</keyword>
<evidence type="ECO:0000256" key="3">
    <source>
        <dbReference type="ARBA" id="ARBA00022989"/>
    </source>
</evidence>
<evidence type="ECO:0000256" key="5">
    <source>
        <dbReference type="SAM" id="Phobius"/>
    </source>
</evidence>
<name>A0ABD6DK95_9EURY</name>
<evidence type="ECO:0000313" key="6">
    <source>
        <dbReference type="EMBL" id="MFD1646481.1"/>
    </source>
</evidence>
<keyword evidence="3 5" id="KW-1133">Transmembrane helix</keyword>
<dbReference type="NCBIfam" id="NF009516">
    <property type="entry name" value="PRK12875.1"/>
    <property type="match status" value="1"/>
</dbReference>
<evidence type="ECO:0000313" key="7">
    <source>
        <dbReference type="Proteomes" id="UP001597034"/>
    </source>
</evidence>
<comment type="caution">
    <text evidence="6">The sequence shown here is derived from an EMBL/GenBank/DDBJ whole genome shotgun (WGS) entry which is preliminary data.</text>
</comment>
<feature type="transmembrane region" description="Helical" evidence="5">
    <location>
        <begin position="246"/>
        <end position="264"/>
    </location>
</feature>
<evidence type="ECO:0000256" key="4">
    <source>
        <dbReference type="ARBA" id="ARBA00023136"/>
    </source>
</evidence>
<keyword evidence="7" id="KW-1185">Reference proteome</keyword>
<feature type="transmembrane region" description="Helical" evidence="5">
    <location>
        <begin position="270"/>
        <end position="290"/>
    </location>
</feature>
<proteinExistence type="predicted"/>
<evidence type="ECO:0000256" key="2">
    <source>
        <dbReference type="ARBA" id="ARBA00022692"/>
    </source>
</evidence>
<feature type="transmembrane region" description="Helical" evidence="5">
    <location>
        <begin position="55"/>
        <end position="77"/>
    </location>
</feature>
<dbReference type="CDD" id="cd13966">
    <property type="entry name" value="PT_UbiA_4"/>
    <property type="match status" value="1"/>
</dbReference>
<dbReference type="InterPro" id="IPR050475">
    <property type="entry name" value="Prenyltransferase_related"/>
</dbReference>
<dbReference type="EMBL" id="JBHUDO010000002">
    <property type="protein sequence ID" value="MFD1646481.1"/>
    <property type="molecule type" value="Genomic_DNA"/>
</dbReference>
<feature type="transmembrane region" description="Helical" evidence="5">
    <location>
        <begin position="104"/>
        <end position="137"/>
    </location>
</feature>